<dbReference type="EMBL" id="LPUY01000095">
    <property type="protein sequence ID" value="KUP91543.1"/>
    <property type="molecule type" value="Genomic_DNA"/>
</dbReference>
<accession>A0A132BT59</accession>
<feature type="transmembrane region" description="Helical" evidence="1">
    <location>
        <begin position="124"/>
        <end position="144"/>
    </location>
</feature>
<dbReference type="RefSeq" id="WP_068247178.1">
    <property type="nucleotide sequence ID" value="NZ_LPUY01000095.1"/>
</dbReference>
<organism evidence="2 3">
    <name type="scientific">Tritonibacter horizontis</name>
    <dbReference type="NCBI Taxonomy" id="1768241"/>
    <lineage>
        <taxon>Bacteria</taxon>
        <taxon>Pseudomonadati</taxon>
        <taxon>Pseudomonadota</taxon>
        <taxon>Alphaproteobacteria</taxon>
        <taxon>Rhodobacterales</taxon>
        <taxon>Paracoccaceae</taxon>
        <taxon>Tritonibacter</taxon>
    </lineage>
</organism>
<feature type="transmembrane region" description="Helical" evidence="1">
    <location>
        <begin position="288"/>
        <end position="312"/>
    </location>
</feature>
<dbReference type="Proteomes" id="UP000068382">
    <property type="component" value="Unassembled WGS sequence"/>
</dbReference>
<comment type="caution">
    <text evidence="2">The sequence shown here is derived from an EMBL/GenBank/DDBJ whole genome shotgun (WGS) entry which is preliminary data.</text>
</comment>
<dbReference type="AlphaFoldDB" id="A0A132BT59"/>
<protein>
    <submittedName>
        <fullName evidence="2">Inner membrane protein YdcO</fullName>
    </submittedName>
</protein>
<proteinExistence type="predicted"/>
<evidence type="ECO:0000256" key="1">
    <source>
        <dbReference type="SAM" id="Phobius"/>
    </source>
</evidence>
<keyword evidence="1" id="KW-0472">Membrane</keyword>
<dbReference type="PANTHER" id="PTHR30199">
    <property type="entry name" value="MFS FAMILY TRANSPORTER, PREDICTED SUBSTRATE BENZOATE"/>
    <property type="match status" value="1"/>
</dbReference>
<feature type="transmembrane region" description="Helical" evidence="1">
    <location>
        <begin position="69"/>
        <end position="87"/>
    </location>
</feature>
<dbReference type="OrthoDB" id="9792424at2"/>
<keyword evidence="3" id="KW-1185">Reference proteome</keyword>
<dbReference type="GO" id="GO:0005886">
    <property type="term" value="C:plasma membrane"/>
    <property type="evidence" value="ECO:0007669"/>
    <property type="project" value="TreeGrafter"/>
</dbReference>
<feature type="transmembrane region" description="Helical" evidence="1">
    <location>
        <begin position="164"/>
        <end position="184"/>
    </location>
</feature>
<feature type="transmembrane region" description="Helical" evidence="1">
    <location>
        <begin position="243"/>
        <end position="276"/>
    </location>
</feature>
<dbReference type="PATRIC" id="fig|1768241.3.peg.3868"/>
<dbReference type="GO" id="GO:0042925">
    <property type="term" value="F:benzoate transmembrane transporter activity"/>
    <property type="evidence" value="ECO:0007669"/>
    <property type="project" value="InterPro"/>
</dbReference>
<dbReference type="InterPro" id="IPR004711">
    <property type="entry name" value="Benzoate_Transporter"/>
</dbReference>
<keyword evidence="1" id="KW-0812">Transmembrane</keyword>
<feature type="transmembrane region" description="Helical" evidence="1">
    <location>
        <begin position="45"/>
        <end position="62"/>
    </location>
</feature>
<name>A0A132BT59_9RHOB</name>
<feature type="transmembrane region" description="Helical" evidence="1">
    <location>
        <begin position="205"/>
        <end position="223"/>
    </location>
</feature>
<keyword evidence="1" id="KW-1133">Transmembrane helix</keyword>
<evidence type="ECO:0000313" key="3">
    <source>
        <dbReference type="Proteomes" id="UP000068382"/>
    </source>
</evidence>
<sequence length="387" mass="39302">MSHRLKASHLIAGLIVVVVGYTSSVAVIFQAIAALEATQAQAASWMLALGLGMGVTTLILSLATRMPVLTAWSTPGAALLATGIEGVSLPEAIGAFLLSGALVTLTGLSGWFERLANLIPHHLASALLAGVLFAFGLAAFEALGTDTVLVAGMGASFLAGRLLLPRYAVPLALITGIAIAALTGQFNTTATLDLSITQPFFVTPAFNWTVLLGLGVPLYVVTMSSQNIPGVMTLRGAGYRPPVSLAMTVTGLASLLLAPFGGFAFNLAAITAAISAGPEADDDPRSRYLASVMAGVFYSLVGLGGAAVIGLFLIAPPALVAAIAGLALLGTIGNSLAGALQSPKGREAALITFMIALSGISFFGIGAPFWALIIGYGVDALLTRRPT</sequence>
<feature type="transmembrane region" description="Helical" evidence="1">
    <location>
        <begin position="318"/>
        <end position="337"/>
    </location>
</feature>
<dbReference type="Pfam" id="PF03594">
    <property type="entry name" value="BenE"/>
    <property type="match status" value="1"/>
</dbReference>
<gene>
    <name evidence="2" type="primary">ydcO</name>
    <name evidence="2" type="ORF">TRIHO_37070</name>
</gene>
<evidence type="ECO:0000313" key="2">
    <source>
        <dbReference type="EMBL" id="KUP91543.1"/>
    </source>
</evidence>
<reference evidence="2 3" key="1">
    <citation type="submission" date="2015-12" db="EMBL/GenBank/DDBJ databases">
        <title>Genome sequence of the marine Rhodobacteraceae strain O3.65, Candidatus Tritonibacter horizontis.</title>
        <authorList>
            <person name="Poehlein A."/>
            <person name="Giebel H.A."/>
            <person name="Voget S."/>
            <person name="Brinkhoff T."/>
        </authorList>
    </citation>
    <scope>NUCLEOTIDE SEQUENCE [LARGE SCALE GENOMIC DNA]</scope>
    <source>
        <strain evidence="2 3">O3.65</strain>
    </source>
</reference>
<dbReference type="NCBIfam" id="TIGR00843">
    <property type="entry name" value="benE"/>
    <property type="match status" value="1"/>
</dbReference>
<dbReference type="PANTHER" id="PTHR30199:SF0">
    <property type="entry name" value="INNER MEMBRANE PROTEIN YDCO"/>
    <property type="match status" value="1"/>
</dbReference>
<feature type="transmembrane region" description="Helical" evidence="1">
    <location>
        <begin position="12"/>
        <end position="33"/>
    </location>
</feature>
<feature type="transmembrane region" description="Helical" evidence="1">
    <location>
        <begin position="349"/>
        <end position="378"/>
    </location>
</feature>